<reference evidence="2" key="1">
    <citation type="journal article" date="2010" name="Nat. Biotechnol.">
        <title>Draft genome sequence of the oilseed species Ricinus communis.</title>
        <authorList>
            <person name="Chan A.P."/>
            <person name="Crabtree J."/>
            <person name="Zhao Q."/>
            <person name="Lorenzi H."/>
            <person name="Orvis J."/>
            <person name="Puiu D."/>
            <person name="Melake-Berhan A."/>
            <person name="Jones K.M."/>
            <person name="Redman J."/>
            <person name="Chen G."/>
            <person name="Cahoon E.B."/>
            <person name="Gedil M."/>
            <person name="Stanke M."/>
            <person name="Haas B.J."/>
            <person name="Wortman J.R."/>
            <person name="Fraser-Liggett C.M."/>
            <person name="Ravel J."/>
            <person name="Rabinowicz P.D."/>
        </authorList>
    </citation>
    <scope>NUCLEOTIDE SEQUENCE [LARGE SCALE GENOMIC DNA]</scope>
    <source>
        <strain evidence="2">cv. Hale</strain>
    </source>
</reference>
<dbReference type="EMBL" id="EQ973838">
    <property type="protein sequence ID" value="EEF42816.1"/>
    <property type="molecule type" value="Genomic_DNA"/>
</dbReference>
<dbReference type="InParanoid" id="B9S0P8"/>
<dbReference type="AlphaFoldDB" id="B9S0P8"/>
<proteinExistence type="predicted"/>
<evidence type="ECO:0008006" key="3">
    <source>
        <dbReference type="Google" id="ProtNLM"/>
    </source>
</evidence>
<evidence type="ECO:0000313" key="1">
    <source>
        <dbReference type="EMBL" id="EEF42816.1"/>
    </source>
</evidence>
<evidence type="ECO:0000313" key="2">
    <source>
        <dbReference type="Proteomes" id="UP000008311"/>
    </source>
</evidence>
<accession>B9S0P8</accession>
<sequence>MPILKLRVAQTCPHALLGVIPIGEVWLHRALLLREVDRQLPRARGHPVTVLEELMPVALEREQHCLQEWMETPFLATPTTHCSARARGQEHTLSFTCTSGKEDTSVHGLAGKIAGLSEWWVQLPFYVRERLEVIGSHTFLGTLPGFKPRNNDTALTALLERWSNTTHTFLLPFDKRTITPLDFATLTGV</sequence>
<gene>
    <name evidence="1" type="ORF">RCOM_1693960</name>
</gene>
<organism evidence="1 2">
    <name type="scientific">Ricinus communis</name>
    <name type="common">Castor bean</name>
    <dbReference type="NCBI Taxonomy" id="3988"/>
    <lineage>
        <taxon>Eukaryota</taxon>
        <taxon>Viridiplantae</taxon>
        <taxon>Streptophyta</taxon>
        <taxon>Embryophyta</taxon>
        <taxon>Tracheophyta</taxon>
        <taxon>Spermatophyta</taxon>
        <taxon>Magnoliopsida</taxon>
        <taxon>eudicotyledons</taxon>
        <taxon>Gunneridae</taxon>
        <taxon>Pentapetalae</taxon>
        <taxon>rosids</taxon>
        <taxon>fabids</taxon>
        <taxon>Malpighiales</taxon>
        <taxon>Euphorbiaceae</taxon>
        <taxon>Acalyphoideae</taxon>
        <taxon>Acalypheae</taxon>
        <taxon>Ricinus</taxon>
    </lineage>
</organism>
<keyword evidence="2" id="KW-1185">Reference proteome</keyword>
<dbReference type="Proteomes" id="UP000008311">
    <property type="component" value="Unassembled WGS sequence"/>
</dbReference>
<name>B9S0P8_RICCO</name>
<protein>
    <recommendedName>
        <fullName evidence="3">Aminotransferase-like plant mobile domain-containing protein</fullName>
    </recommendedName>
</protein>